<sequence length="186" mass="20077">MLESILSVALMMVFAGSQYAPNTALMSQPPTHAVDQPPRSIAPVRQLSSRAFTVALLAVCIAPLAGLSLYATLYGRAAEKKLPVEIMLDRQVLKTPGAEGGVLVDVVVIKNLADFDIPNLTIDLNGQYFLYRDSALQQGETLVLPQSIFMTKANQRFAPGRYPITAVTVTGKLPSNARGVTETNFE</sequence>
<dbReference type="EMBL" id="SJPV01000011">
    <property type="protein sequence ID" value="TWU32912.1"/>
    <property type="molecule type" value="Genomic_DNA"/>
</dbReference>
<keyword evidence="1" id="KW-1133">Transmembrane helix</keyword>
<keyword evidence="1" id="KW-0812">Transmembrane</keyword>
<reference evidence="2 3" key="1">
    <citation type="submission" date="2019-02" db="EMBL/GenBank/DDBJ databases">
        <title>Deep-cultivation of Planctomycetes and their phenomic and genomic characterization uncovers novel biology.</title>
        <authorList>
            <person name="Wiegand S."/>
            <person name="Jogler M."/>
            <person name="Boedeker C."/>
            <person name="Pinto D."/>
            <person name="Vollmers J."/>
            <person name="Rivas-Marin E."/>
            <person name="Kohn T."/>
            <person name="Peeters S.H."/>
            <person name="Heuer A."/>
            <person name="Rast P."/>
            <person name="Oberbeckmann S."/>
            <person name="Bunk B."/>
            <person name="Jeske O."/>
            <person name="Meyerdierks A."/>
            <person name="Storesund J.E."/>
            <person name="Kallscheuer N."/>
            <person name="Luecker S."/>
            <person name="Lage O.M."/>
            <person name="Pohl T."/>
            <person name="Merkel B.J."/>
            <person name="Hornburger P."/>
            <person name="Mueller R.-W."/>
            <person name="Bruemmer F."/>
            <person name="Labrenz M."/>
            <person name="Spormann A.M."/>
            <person name="Op Den Camp H."/>
            <person name="Overmann J."/>
            <person name="Amann R."/>
            <person name="Jetten M.S.M."/>
            <person name="Mascher T."/>
            <person name="Medema M.H."/>
            <person name="Devos D.P."/>
            <person name="Kaster A.-K."/>
            <person name="Ovreas L."/>
            <person name="Rohde M."/>
            <person name="Galperin M.Y."/>
            <person name="Jogler C."/>
        </authorList>
    </citation>
    <scope>NUCLEOTIDE SEQUENCE [LARGE SCALE GENOMIC DNA]</scope>
    <source>
        <strain evidence="2 3">Poly41</strain>
    </source>
</reference>
<protein>
    <submittedName>
        <fullName evidence="2">Uncharacterized protein</fullName>
    </submittedName>
</protein>
<feature type="transmembrane region" description="Helical" evidence="1">
    <location>
        <begin position="49"/>
        <end position="73"/>
    </location>
</feature>
<proteinExistence type="predicted"/>
<keyword evidence="3" id="KW-1185">Reference proteome</keyword>
<accession>A0A5C6D7K4</accession>
<keyword evidence="1" id="KW-0472">Membrane</keyword>
<organism evidence="2 3">
    <name type="scientific">Novipirellula artificiosorum</name>
    <dbReference type="NCBI Taxonomy" id="2528016"/>
    <lineage>
        <taxon>Bacteria</taxon>
        <taxon>Pseudomonadati</taxon>
        <taxon>Planctomycetota</taxon>
        <taxon>Planctomycetia</taxon>
        <taxon>Pirellulales</taxon>
        <taxon>Pirellulaceae</taxon>
        <taxon>Novipirellula</taxon>
    </lineage>
</organism>
<evidence type="ECO:0000256" key="1">
    <source>
        <dbReference type="SAM" id="Phobius"/>
    </source>
</evidence>
<comment type="caution">
    <text evidence="2">The sequence shown here is derived from an EMBL/GenBank/DDBJ whole genome shotgun (WGS) entry which is preliminary data.</text>
</comment>
<evidence type="ECO:0000313" key="2">
    <source>
        <dbReference type="EMBL" id="TWU32912.1"/>
    </source>
</evidence>
<evidence type="ECO:0000313" key="3">
    <source>
        <dbReference type="Proteomes" id="UP000319143"/>
    </source>
</evidence>
<dbReference type="Proteomes" id="UP000319143">
    <property type="component" value="Unassembled WGS sequence"/>
</dbReference>
<dbReference type="AlphaFoldDB" id="A0A5C6D7K4"/>
<gene>
    <name evidence="2" type="ORF">Poly41_52900</name>
</gene>
<name>A0A5C6D7K4_9BACT</name>